<name>A0A6H1QTW3_9PHYC</name>
<organism evidence="1">
    <name type="scientific">Ostreococcus mediterraneus virus 2</name>
    <dbReference type="NCBI Taxonomy" id="2726183"/>
    <lineage>
        <taxon>Viruses</taxon>
        <taxon>Varidnaviria</taxon>
        <taxon>Bamfordvirae</taxon>
        <taxon>Nucleocytoviricota</taxon>
        <taxon>Megaviricetes</taxon>
        <taxon>Algavirales</taxon>
        <taxon>Phycodnaviridae</taxon>
        <taxon>Prasinovirus</taxon>
    </lineage>
</organism>
<dbReference type="EMBL" id="MN688676">
    <property type="protein sequence ID" value="QIZ31081.1"/>
    <property type="molecule type" value="Genomic_DNA"/>
</dbReference>
<reference evidence="1" key="1">
    <citation type="journal article" date="2020" name="Sci. Adv.">
        <title>Virus-host coexistence in phytoplankton through the genomic lens.</title>
        <authorList>
            <person name="Yau S."/>
            <person name="Krasovec M."/>
            <person name="Benites L.F."/>
            <person name="Rombauts S."/>
            <person name="Groussin M."/>
            <person name="Vancaester E."/>
            <person name="Aury J.M."/>
            <person name="Derelle E."/>
            <person name="Desdevises Y."/>
            <person name="Escande M.L."/>
            <person name="Grimsley N."/>
            <person name="Guy J."/>
            <person name="Moreau H."/>
            <person name="Sanchez-Brosseau S."/>
            <person name="van de Peer Y."/>
            <person name="Vandepoele K."/>
            <person name="Gourbiere S."/>
            <person name="Piganeau G."/>
        </authorList>
    </citation>
    <scope>NUCLEOTIDE SEQUENCE</scope>
    <source>
        <strain evidence="1">OmV2</strain>
    </source>
</reference>
<protein>
    <submittedName>
        <fullName evidence="1">Uncharacterized protein</fullName>
    </submittedName>
</protein>
<accession>A0A6H1QTW3</accession>
<sequence length="72" mass="8396">MYKVVPGHKGVVVGDHKYMIERTVRQSLHRVHTKKQWDPRSLSAITKYYLPNGELYNAMIHGPHILIEEKSL</sequence>
<proteinExistence type="predicted"/>
<gene>
    <name evidence="1" type="ORF">orf00041</name>
</gene>
<evidence type="ECO:0000313" key="1">
    <source>
        <dbReference type="EMBL" id="QIZ31081.1"/>
    </source>
</evidence>